<evidence type="ECO:0000313" key="1">
    <source>
        <dbReference type="EMBL" id="JAD10063.1"/>
    </source>
</evidence>
<reference evidence="1" key="1">
    <citation type="submission" date="2014-11" db="EMBL/GenBank/DDBJ databases">
        <authorList>
            <person name="Geib S."/>
        </authorList>
    </citation>
    <scope>NUCLEOTIDE SEQUENCE</scope>
</reference>
<proteinExistence type="predicted"/>
<dbReference type="AlphaFoldDB" id="A0A0A1XHT0"/>
<gene>
    <name evidence="1" type="primary">MT-ATP8</name>
    <name evidence="1" type="ORF">g.18506</name>
</gene>
<accession>A0A0A1XHT0</accession>
<name>A0A0A1XHT0_ZEUCU</name>
<dbReference type="EMBL" id="GBXI01004229">
    <property type="protein sequence ID" value="JAD10063.1"/>
    <property type="molecule type" value="Transcribed_RNA"/>
</dbReference>
<reference evidence="1" key="2">
    <citation type="journal article" date="2015" name="Gigascience">
        <title>Reconstructing a comprehensive transcriptome assembly of a white-pupal translocated strain of the pest fruit fly Bactrocera cucurbitae.</title>
        <authorList>
            <person name="Sim S.B."/>
            <person name="Calla B."/>
            <person name="Hall B."/>
            <person name="DeRego T."/>
            <person name="Geib S.M."/>
        </authorList>
    </citation>
    <scope>NUCLEOTIDE SEQUENCE</scope>
</reference>
<protein>
    <submittedName>
        <fullName evidence="1">ATP synthase protein 8</fullName>
    </submittedName>
</protein>
<organism evidence="1">
    <name type="scientific">Zeugodacus cucurbitae</name>
    <name type="common">Melon fruit fly</name>
    <name type="synonym">Bactrocera cucurbitae</name>
    <dbReference type="NCBI Taxonomy" id="28588"/>
    <lineage>
        <taxon>Eukaryota</taxon>
        <taxon>Metazoa</taxon>
        <taxon>Ecdysozoa</taxon>
        <taxon>Arthropoda</taxon>
        <taxon>Hexapoda</taxon>
        <taxon>Insecta</taxon>
        <taxon>Pterygota</taxon>
        <taxon>Neoptera</taxon>
        <taxon>Endopterygota</taxon>
        <taxon>Diptera</taxon>
        <taxon>Brachycera</taxon>
        <taxon>Muscomorpha</taxon>
        <taxon>Tephritoidea</taxon>
        <taxon>Tephritidae</taxon>
        <taxon>Zeugodacus</taxon>
        <taxon>Zeugodacus</taxon>
    </lineage>
</organism>
<sequence>MLSKLNHVKFGVRGAFALRCASNRRILSPSPLNPPHECSILSQQRKYSQRMFYHNPEAYATGARRQQYLREQQKTTKYQPLKYASGVALSKRTVIPSITTHQRHLGRMQILLNAPRPSSEPATSNGVDILRITDGLEKSGTDQA</sequence>